<evidence type="ECO:0000259" key="1">
    <source>
        <dbReference type="Pfam" id="PF03872"/>
    </source>
</evidence>
<feature type="domain" description="MucB/RseB C-terminal" evidence="2">
    <location>
        <begin position="197"/>
        <end position="281"/>
    </location>
</feature>
<reference evidence="3 4" key="1">
    <citation type="journal article" date="2014" name="Int. J. Syst. Evol. Microbiol.">
        <title>Complete genome sequence of Corynebacterium casei LMG S-19264T (=DSM 44701T), isolated from a smear-ripened cheese.</title>
        <authorList>
            <consortium name="US DOE Joint Genome Institute (JGI-PGF)"/>
            <person name="Walter F."/>
            <person name="Albersmeier A."/>
            <person name="Kalinowski J."/>
            <person name="Ruckert C."/>
        </authorList>
    </citation>
    <scope>NUCLEOTIDE SEQUENCE [LARGE SCALE GENOMIC DNA]</scope>
    <source>
        <strain evidence="3 4">CGMCC 1.7286</strain>
    </source>
</reference>
<dbReference type="Pfam" id="PF17188">
    <property type="entry name" value="MucB_RseB_C"/>
    <property type="match status" value="1"/>
</dbReference>
<dbReference type="InterPro" id="IPR036147">
    <property type="entry name" value="Anti-sigma_E_RseA_N_sf"/>
</dbReference>
<accession>A0A917ZGP7</accession>
<dbReference type="Gene3D" id="1.10.10.880">
    <property type="entry name" value="Anti sigma-E protein RseA, N-terminal domain"/>
    <property type="match status" value="1"/>
</dbReference>
<dbReference type="InterPro" id="IPR005572">
    <property type="entry name" value="Anti-sigma_E_RseA_N"/>
</dbReference>
<dbReference type="SUPFAM" id="SSF89069">
    <property type="entry name" value="N-terminal, cytoplasmic domain of anti-sigmaE factor RseA"/>
    <property type="match status" value="1"/>
</dbReference>
<dbReference type="RefSeq" id="WP_188860826.1">
    <property type="nucleotide sequence ID" value="NZ_BMLT01000005.1"/>
</dbReference>
<protein>
    <recommendedName>
        <fullName evidence="5">Sigma factor RpoE negative regulatory protein RseA</fullName>
    </recommendedName>
</protein>
<evidence type="ECO:0000259" key="2">
    <source>
        <dbReference type="Pfam" id="PF17188"/>
    </source>
</evidence>
<evidence type="ECO:0000313" key="3">
    <source>
        <dbReference type="EMBL" id="GGO82456.1"/>
    </source>
</evidence>
<dbReference type="PANTHER" id="PTHR38104:SF1">
    <property type="entry name" value="ANTI-SIGMA-E FACTOR RSEA"/>
    <property type="match status" value="1"/>
</dbReference>
<evidence type="ECO:0008006" key="5">
    <source>
        <dbReference type="Google" id="ProtNLM"/>
    </source>
</evidence>
<gene>
    <name evidence="3" type="ORF">GCM10011348_23890</name>
</gene>
<evidence type="ECO:0000313" key="4">
    <source>
        <dbReference type="Proteomes" id="UP000599578"/>
    </source>
</evidence>
<dbReference type="CDD" id="cd16328">
    <property type="entry name" value="RseA_N"/>
    <property type="match status" value="1"/>
</dbReference>
<feature type="domain" description="Anti sigma-E protein RseA N-terminal" evidence="1">
    <location>
        <begin position="6"/>
        <end position="75"/>
    </location>
</feature>
<proteinExistence type="predicted"/>
<dbReference type="Gene3D" id="3.30.200.100">
    <property type="entry name" value="MucB/RseB, C-terminal domain"/>
    <property type="match status" value="1"/>
</dbReference>
<dbReference type="InterPro" id="IPR052383">
    <property type="entry name" value="Anti-sigma-E_RseA-like"/>
</dbReference>
<sequence>MGEQFNDSLSALVDGEASEFEVRRLLDRMEQQSELGQKWQRYHLARSAMRGERDSVRVDISQAVMARLDSLSADEPQPDIGAEVATAVAAGAGSSRASGTFWKPLVSMATAASVTAAVILGVQGFNREAVTEVADARPQYSLPGIGTSDDFVRAHFGQQRTLSALEPQGDVIRLSRGLERYIDQHQHMLSVRKPVCKAKWLPDGFRSVRHEVLPGSEVMLYSDGRHSVSVSVEPFGQQSVAEGVAQSSDMVAVGKRQGDYFITVVGDVPLMIADRIATAIQVD</sequence>
<dbReference type="InterPro" id="IPR038484">
    <property type="entry name" value="MucB/RseB_C_sf"/>
</dbReference>
<dbReference type="EMBL" id="BMLT01000005">
    <property type="protein sequence ID" value="GGO82456.1"/>
    <property type="molecule type" value="Genomic_DNA"/>
</dbReference>
<dbReference type="Pfam" id="PF03872">
    <property type="entry name" value="RseA_N"/>
    <property type="match status" value="1"/>
</dbReference>
<dbReference type="GO" id="GO:0016989">
    <property type="term" value="F:sigma factor antagonist activity"/>
    <property type="evidence" value="ECO:0007669"/>
    <property type="project" value="InterPro"/>
</dbReference>
<dbReference type="PANTHER" id="PTHR38104">
    <property type="match status" value="1"/>
</dbReference>
<name>A0A917ZGP7_9GAMM</name>
<dbReference type="AlphaFoldDB" id="A0A917ZGP7"/>
<comment type="caution">
    <text evidence="3">The sequence shown here is derived from an EMBL/GenBank/DDBJ whole genome shotgun (WGS) entry which is preliminary data.</text>
</comment>
<organism evidence="3 4">
    <name type="scientific">Marinobacterium nitratireducens</name>
    <dbReference type="NCBI Taxonomy" id="518897"/>
    <lineage>
        <taxon>Bacteria</taxon>
        <taxon>Pseudomonadati</taxon>
        <taxon>Pseudomonadota</taxon>
        <taxon>Gammaproteobacteria</taxon>
        <taxon>Oceanospirillales</taxon>
        <taxon>Oceanospirillaceae</taxon>
        <taxon>Marinobacterium</taxon>
    </lineage>
</organism>
<dbReference type="InterPro" id="IPR033436">
    <property type="entry name" value="MucB/RseB_C"/>
</dbReference>
<keyword evidence="4" id="KW-1185">Reference proteome</keyword>
<dbReference type="Proteomes" id="UP000599578">
    <property type="component" value="Unassembled WGS sequence"/>
</dbReference>